<dbReference type="AlphaFoldDB" id="A0A843VZ23"/>
<evidence type="ECO:0000313" key="1">
    <source>
        <dbReference type="EMBL" id="MQM01096.1"/>
    </source>
</evidence>
<comment type="caution">
    <text evidence="1">The sequence shown here is derived from an EMBL/GenBank/DDBJ whole genome shotgun (WGS) entry which is preliminary data.</text>
</comment>
<gene>
    <name evidence="1" type="ORF">Taro_033846</name>
</gene>
<proteinExistence type="predicted"/>
<evidence type="ECO:0000313" key="2">
    <source>
        <dbReference type="Proteomes" id="UP000652761"/>
    </source>
</evidence>
<sequence>MVRGARSDTSSGRGLRGRVLFQASDRPRIRSLRERENHITNALAQLCNGSMTEKGTFFEPRFIEKH</sequence>
<name>A0A843VZ23_COLES</name>
<protein>
    <submittedName>
        <fullName evidence="1">Uncharacterized protein</fullName>
    </submittedName>
</protein>
<organism evidence="1 2">
    <name type="scientific">Colocasia esculenta</name>
    <name type="common">Wild taro</name>
    <name type="synonym">Arum esculentum</name>
    <dbReference type="NCBI Taxonomy" id="4460"/>
    <lineage>
        <taxon>Eukaryota</taxon>
        <taxon>Viridiplantae</taxon>
        <taxon>Streptophyta</taxon>
        <taxon>Embryophyta</taxon>
        <taxon>Tracheophyta</taxon>
        <taxon>Spermatophyta</taxon>
        <taxon>Magnoliopsida</taxon>
        <taxon>Liliopsida</taxon>
        <taxon>Araceae</taxon>
        <taxon>Aroideae</taxon>
        <taxon>Colocasieae</taxon>
        <taxon>Colocasia</taxon>
    </lineage>
</organism>
<dbReference type="EMBL" id="NMUH01002619">
    <property type="protein sequence ID" value="MQM01096.1"/>
    <property type="molecule type" value="Genomic_DNA"/>
</dbReference>
<reference evidence="1" key="1">
    <citation type="submission" date="2017-07" db="EMBL/GenBank/DDBJ databases">
        <title>Taro Niue Genome Assembly and Annotation.</title>
        <authorList>
            <person name="Atibalentja N."/>
            <person name="Keating K."/>
            <person name="Fields C.J."/>
        </authorList>
    </citation>
    <scope>NUCLEOTIDE SEQUENCE</scope>
    <source>
        <strain evidence="1">Niue_2</strain>
        <tissue evidence="1">Leaf</tissue>
    </source>
</reference>
<accession>A0A843VZ23</accession>
<dbReference type="Proteomes" id="UP000652761">
    <property type="component" value="Unassembled WGS sequence"/>
</dbReference>
<keyword evidence="2" id="KW-1185">Reference proteome</keyword>